<evidence type="ECO:0000259" key="8">
    <source>
        <dbReference type="PROSITE" id="PS50850"/>
    </source>
</evidence>
<dbReference type="PRINTS" id="PR01035">
    <property type="entry name" value="TCRTETA"/>
</dbReference>
<evidence type="ECO:0000313" key="9">
    <source>
        <dbReference type="EMBL" id="AGY81214.1"/>
    </source>
</evidence>
<evidence type="ECO:0000256" key="4">
    <source>
        <dbReference type="ARBA" id="ARBA00022692"/>
    </source>
</evidence>
<dbReference type="PROSITE" id="PS50850">
    <property type="entry name" value="MFS"/>
    <property type="match status" value="1"/>
</dbReference>
<feature type="transmembrane region" description="Helical" evidence="7">
    <location>
        <begin position="79"/>
        <end position="97"/>
    </location>
</feature>
<keyword evidence="4 7" id="KW-0812">Transmembrane</keyword>
<dbReference type="InterPro" id="IPR050171">
    <property type="entry name" value="MFS_Transporters"/>
</dbReference>
<feature type="transmembrane region" description="Helical" evidence="7">
    <location>
        <begin position="332"/>
        <end position="352"/>
    </location>
</feature>
<dbReference type="SUPFAM" id="SSF103473">
    <property type="entry name" value="MFS general substrate transporter"/>
    <property type="match status" value="1"/>
</dbReference>
<dbReference type="GO" id="GO:0005886">
    <property type="term" value="C:plasma membrane"/>
    <property type="evidence" value="ECO:0007669"/>
    <property type="project" value="UniProtKB-SubCell"/>
</dbReference>
<evidence type="ECO:0000256" key="6">
    <source>
        <dbReference type="ARBA" id="ARBA00023136"/>
    </source>
</evidence>
<feature type="transmembrane region" description="Helical" evidence="7">
    <location>
        <begin position="103"/>
        <end position="124"/>
    </location>
</feature>
<dbReference type="eggNOG" id="COG2814">
    <property type="taxonomic scope" value="Bacteria"/>
</dbReference>
<keyword evidence="3" id="KW-1003">Cell membrane</keyword>
<dbReference type="KEGG" id="caw:Q783_02725"/>
<dbReference type="Gene3D" id="1.20.1250.20">
    <property type="entry name" value="MFS general substrate transporter like domains"/>
    <property type="match status" value="2"/>
</dbReference>
<dbReference type="InterPro" id="IPR020846">
    <property type="entry name" value="MFS_dom"/>
</dbReference>
<dbReference type="GO" id="GO:0022857">
    <property type="term" value="F:transmembrane transporter activity"/>
    <property type="evidence" value="ECO:0007669"/>
    <property type="project" value="InterPro"/>
</dbReference>
<dbReference type="Pfam" id="PF07690">
    <property type="entry name" value="MFS_1"/>
    <property type="match status" value="2"/>
</dbReference>
<sequence>MTQKRLKVDKNFFFLLISLMLVEYVRAAFIISYLPVQAAVGSQLNVAFVGIAISLHYISDAFSNFQAGFLMNRFGIQKVISFSFILIFASLIVVPLFQFNNFVIVLASILLGFGSCPIWIVLLAKASSGSRGANMGLIYFFWLLGMASGVILMNYLMNINLSLSYWILPALILGAYITFRLSGSHPAPENKRQNIRDIVKKTLSILKKSRMILPGTLMQSISIGMLIPILPTFVLQNLKLSYNQYTFLLVTAGLTAGILMLPLGRLIDYFKPRLLFIGGFMLFGLTLISTTFNSSVLIISILVVIMAISYTLFLPSWNAFVATKITEADQNVSWGIISSFQGVGTMLGPIIGGLLASYSAGITVIFSASLFILMALFYLIVK</sequence>
<evidence type="ECO:0000313" key="10">
    <source>
        <dbReference type="Proteomes" id="UP000017469"/>
    </source>
</evidence>
<accession>U5S7L0</accession>
<gene>
    <name evidence="9" type="ORF">Q783_02725</name>
</gene>
<name>U5S7L0_9LACT</name>
<keyword evidence="2" id="KW-0813">Transport</keyword>
<evidence type="ECO:0000256" key="5">
    <source>
        <dbReference type="ARBA" id="ARBA00022989"/>
    </source>
</evidence>
<dbReference type="EMBL" id="CP006812">
    <property type="protein sequence ID" value="AGY81214.1"/>
    <property type="molecule type" value="Genomic_DNA"/>
</dbReference>
<feature type="transmembrane region" description="Helical" evidence="7">
    <location>
        <begin position="40"/>
        <end position="58"/>
    </location>
</feature>
<dbReference type="AlphaFoldDB" id="U5S7L0"/>
<feature type="transmembrane region" description="Helical" evidence="7">
    <location>
        <begin position="211"/>
        <end position="230"/>
    </location>
</feature>
<reference evidence="9 10" key="1">
    <citation type="journal article" date="2013" name="Genome Announc.">
        <title>Complete Genome Sequence of Carnobacterium gilichinskyi Strain WN1359T (DSM 27470T).</title>
        <authorList>
            <person name="Leonard M.T."/>
            <person name="Panayotova N."/>
            <person name="Farmerie W.G."/>
            <person name="Triplett E.W."/>
            <person name="Nicholson W.L."/>
        </authorList>
    </citation>
    <scope>NUCLEOTIDE SEQUENCE [LARGE SCALE GENOMIC DNA]</scope>
    <source>
        <strain evidence="9 10">WN1359</strain>
    </source>
</reference>
<proteinExistence type="predicted"/>
<feature type="domain" description="Major facilitator superfamily (MFS) profile" evidence="8">
    <location>
        <begin position="11"/>
        <end position="382"/>
    </location>
</feature>
<feature type="transmembrane region" description="Helical" evidence="7">
    <location>
        <begin position="136"/>
        <end position="157"/>
    </location>
</feature>
<feature type="transmembrane region" description="Helical" evidence="7">
    <location>
        <begin position="298"/>
        <end position="320"/>
    </location>
</feature>
<keyword evidence="6 7" id="KW-0472">Membrane</keyword>
<dbReference type="InterPro" id="IPR036259">
    <property type="entry name" value="MFS_trans_sf"/>
</dbReference>
<evidence type="ECO:0000256" key="3">
    <source>
        <dbReference type="ARBA" id="ARBA00022475"/>
    </source>
</evidence>
<keyword evidence="5 7" id="KW-1133">Transmembrane helix</keyword>
<evidence type="ECO:0000256" key="1">
    <source>
        <dbReference type="ARBA" id="ARBA00004651"/>
    </source>
</evidence>
<dbReference type="InterPro" id="IPR001958">
    <property type="entry name" value="Tet-R_TetA/multi-R_MdtG-like"/>
</dbReference>
<dbReference type="PATRIC" id="fig|1266845.5.peg.486"/>
<comment type="subcellular location">
    <subcellularLocation>
        <location evidence="1">Cell membrane</location>
        <topology evidence="1">Multi-pass membrane protein</topology>
    </subcellularLocation>
</comment>
<feature type="transmembrane region" description="Helical" evidence="7">
    <location>
        <begin position="12"/>
        <end position="34"/>
    </location>
</feature>
<evidence type="ECO:0000256" key="2">
    <source>
        <dbReference type="ARBA" id="ARBA00022448"/>
    </source>
</evidence>
<protein>
    <submittedName>
        <fullName evidence="9">Drug:proton antiporter</fullName>
    </submittedName>
</protein>
<evidence type="ECO:0000256" key="7">
    <source>
        <dbReference type="SAM" id="Phobius"/>
    </source>
</evidence>
<dbReference type="InterPro" id="IPR011701">
    <property type="entry name" value="MFS"/>
</dbReference>
<dbReference type="Proteomes" id="UP000017469">
    <property type="component" value="Chromosome"/>
</dbReference>
<feature type="transmembrane region" description="Helical" evidence="7">
    <location>
        <begin position="274"/>
        <end position="292"/>
    </location>
</feature>
<dbReference type="RefSeq" id="WP_023177126.1">
    <property type="nucleotide sequence ID" value="NC_022606.1"/>
</dbReference>
<dbReference type="PANTHER" id="PTHR23517">
    <property type="entry name" value="RESISTANCE PROTEIN MDTM, PUTATIVE-RELATED-RELATED"/>
    <property type="match status" value="1"/>
</dbReference>
<dbReference type="HOGENOM" id="CLU_054518_0_0_9"/>
<feature type="transmembrane region" description="Helical" evidence="7">
    <location>
        <begin position="358"/>
        <end position="381"/>
    </location>
</feature>
<dbReference type="STRING" id="1266845.Q783_02725"/>
<feature type="transmembrane region" description="Helical" evidence="7">
    <location>
        <begin position="242"/>
        <end position="262"/>
    </location>
</feature>
<feature type="transmembrane region" description="Helical" evidence="7">
    <location>
        <begin position="163"/>
        <end position="182"/>
    </location>
</feature>
<organism evidence="9 10">
    <name type="scientific">Carnobacterium inhibens subsp. gilichinskyi</name>
    <dbReference type="NCBI Taxonomy" id="1266845"/>
    <lineage>
        <taxon>Bacteria</taxon>
        <taxon>Bacillati</taxon>
        <taxon>Bacillota</taxon>
        <taxon>Bacilli</taxon>
        <taxon>Lactobacillales</taxon>
        <taxon>Carnobacteriaceae</taxon>
        <taxon>Carnobacterium</taxon>
    </lineage>
</organism>